<feature type="compositionally biased region" description="Low complexity" evidence="1">
    <location>
        <begin position="177"/>
        <end position="186"/>
    </location>
</feature>
<sequence length="224" mass="25542">CQCLLARSQRKYVAYDLHLRTLAEYMKVNRIPRGLRVRLCPTLFASDKEFCTRWEAIINKCSSDLMLATMERLQTELPGIKKQIESVETEIRNAFAPDVVAQVKEKLAPHMQGFRTEVETRKRSKFQRDANDYSNGRVYRWRHPTQVPFGDGGFTAGERQTRPKQRRGDDISPGPRSESASSSASSFLGGSQTTEVAPGVREEGEKSITKKKGQAAARYRRKQW</sequence>
<evidence type="ECO:0000313" key="3">
    <source>
        <dbReference type="Proteomes" id="UP000694892"/>
    </source>
</evidence>
<evidence type="ECO:0000256" key="1">
    <source>
        <dbReference type="SAM" id="MobiDB-lite"/>
    </source>
</evidence>
<dbReference type="AlphaFoldDB" id="A0A974CT45"/>
<evidence type="ECO:0000313" key="2">
    <source>
        <dbReference type="EMBL" id="OCT77876.1"/>
    </source>
</evidence>
<feature type="non-terminal residue" evidence="2">
    <location>
        <position position="1"/>
    </location>
</feature>
<accession>A0A974CT45</accession>
<feature type="region of interest" description="Disordered" evidence="1">
    <location>
        <begin position="141"/>
        <end position="224"/>
    </location>
</feature>
<gene>
    <name evidence="2" type="ORF">XELAEV_18028973mg</name>
</gene>
<feature type="compositionally biased region" description="Basic residues" evidence="1">
    <location>
        <begin position="209"/>
        <end position="224"/>
    </location>
</feature>
<reference evidence="3" key="1">
    <citation type="journal article" date="2016" name="Nature">
        <title>Genome evolution in the allotetraploid frog Xenopus laevis.</title>
        <authorList>
            <person name="Session A.M."/>
            <person name="Uno Y."/>
            <person name="Kwon T."/>
            <person name="Chapman J.A."/>
            <person name="Toyoda A."/>
            <person name="Takahashi S."/>
            <person name="Fukui A."/>
            <person name="Hikosaka A."/>
            <person name="Suzuki A."/>
            <person name="Kondo M."/>
            <person name="van Heeringen S.J."/>
            <person name="Quigley I."/>
            <person name="Heinz S."/>
            <person name="Ogino H."/>
            <person name="Ochi H."/>
            <person name="Hellsten U."/>
            <person name="Lyons J.B."/>
            <person name="Simakov O."/>
            <person name="Putnam N."/>
            <person name="Stites J."/>
            <person name="Kuroki Y."/>
            <person name="Tanaka T."/>
            <person name="Michiue T."/>
            <person name="Watanabe M."/>
            <person name="Bogdanovic O."/>
            <person name="Lister R."/>
            <person name="Georgiou G."/>
            <person name="Paranjpe S.S."/>
            <person name="van Kruijsbergen I."/>
            <person name="Shu S."/>
            <person name="Carlson J."/>
            <person name="Kinoshita T."/>
            <person name="Ohta Y."/>
            <person name="Mawaribuchi S."/>
            <person name="Jenkins J."/>
            <person name="Grimwood J."/>
            <person name="Schmutz J."/>
            <person name="Mitros T."/>
            <person name="Mozaffari S.V."/>
            <person name="Suzuki Y."/>
            <person name="Haramoto Y."/>
            <person name="Yamamoto T.S."/>
            <person name="Takagi C."/>
            <person name="Heald R."/>
            <person name="Miller K."/>
            <person name="Haudenschild C."/>
            <person name="Kitzman J."/>
            <person name="Nakayama T."/>
            <person name="Izutsu Y."/>
            <person name="Robert J."/>
            <person name="Fortriede J."/>
            <person name="Burns K."/>
            <person name="Lotay V."/>
            <person name="Karimi K."/>
            <person name="Yasuoka Y."/>
            <person name="Dichmann D.S."/>
            <person name="Flajnik M.F."/>
            <person name="Houston D.W."/>
            <person name="Shendure J."/>
            <person name="DuPasquier L."/>
            <person name="Vize P.D."/>
            <person name="Zorn A.M."/>
            <person name="Ito M."/>
            <person name="Marcotte E.M."/>
            <person name="Wallingford J.B."/>
            <person name="Ito Y."/>
            <person name="Asashima M."/>
            <person name="Ueno N."/>
            <person name="Matsuda Y."/>
            <person name="Veenstra G.J."/>
            <person name="Fujiyama A."/>
            <person name="Harland R.M."/>
            <person name="Taira M."/>
            <person name="Rokhsar D.S."/>
        </authorList>
    </citation>
    <scope>NUCLEOTIDE SEQUENCE [LARGE SCALE GENOMIC DNA]</scope>
    <source>
        <strain evidence="3">J</strain>
    </source>
</reference>
<dbReference type="EMBL" id="CM004475">
    <property type="protein sequence ID" value="OCT77876.1"/>
    <property type="molecule type" value="Genomic_DNA"/>
</dbReference>
<organism evidence="2 3">
    <name type="scientific">Xenopus laevis</name>
    <name type="common">African clawed frog</name>
    <dbReference type="NCBI Taxonomy" id="8355"/>
    <lineage>
        <taxon>Eukaryota</taxon>
        <taxon>Metazoa</taxon>
        <taxon>Chordata</taxon>
        <taxon>Craniata</taxon>
        <taxon>Vertebrata</taxon>
        <taxon>Euteleostomi</taxon>
        <taxon>Amphibia</taxon>
        <taxon>Batrachia</taxon>
        <taxon>Anura</taxon>
        <taxon>Pipoidea</taxon>
        <taxon>Pipidae</taxon>
        <taxon>Xenopodinae</taxon>
        <taxon>Xenopus</taxon>
        <taxon>Xenopus</taxon>
    </lineage>
</organism>
<proteinExistence type="predicted"/>
<dbReference type="Proteomes" id="UP000694892">
    <property type="component" value="Chromosome 5S"/>
</dbReference>
<name>A0A974CT45_XENLA</name>
<protein>
    <submittedName>
        <fullName evidence="2">Uncharacterized protein</fullName>
    </submittedName>
</protein>